<reference evidence="3" key="1">
    <citation type="journal article" date="2016" name="Nat. Genet.">
        <title>A high-quality carrot genome assembly provides new insights into carotenoid accumulation and asterid genome evolution.</title>
        <authorList>
            <person name="Iorizzo M."/>
            <person name="Ellison S."/>
            <person name="Senalik D."/>
            <person name="Zeng P."/>
            <person name="Satapoomin P."/>
            <person name="Huang J."/>
            <person name="Bowman M."/>
            <person name="Iovene M."/>
            <person name="Sanseverino W."/>
            <person name="Cavagnaro P."/>
            <person name="Yildiz M."/>
            <person name="Macko-Podgorni A."/>
            <person name="Moranska E."/>
            <person name="Grzebelus E."/>
            <person name="Grzebelus D."/>
            <person name="Ashrafi H."/>
            <person name="Zheng Z."/>
            <person name="Cheng S."/>
            <person name="Spooner D."/>
            <person name="Van Deynze A."/>
            <person name="Simon P."/>
        </authorList>
    </citation>
    <scope>NUCLEOTIDE SEQUENCE</scope>
    <source>
        <tissue evidence="3">Leaf</tissue>
    </source>
</reference>
<dbReference type="PANTHER" id="PTHR48449:SF1">
    <property type="entry name" value="DUF1985 DOMAIN-CONTAINING PROTEIN"/>
    <property type="match status" value="1"/>
</dbReference>
<feature type="compositionally biased region" description="Basic residues" evidence="1">
    <location>
        <begin position="39"/>
        <end position="50"/>
    </location>
</feature>
<feature type="region of interest" description="Disordered" evidence="1">
    <location>
        <begin position="25"/>
        <end position="50"/>
    </location>
</feature>
<evidence type="ECO:0000313" key="3">
    <source>
        <dbReference type="EMBL" id="WOG95775.1"/>
    </source>
</evidence>
<feature type="compositionally biased region" description="Low complexity" evidence="1">
    <location>
        <begin position="25"/>
        <end position="37"/>
    </location>
</feature>
<dbReference type="AlphaFoldDB" id="A0AAF1AXA4"/>
<evidence type="ECO:0000259" key="2">
    <source>
        <dbReference type="Pfam" id="PF09331"/>
    </source>
</evidence>
<dbReference type="InterPro" id="IPR015410">
    <property type="entry name" value="DUF1985"/>
</dbReference>
<dbReference type="PANTHER" id="PTHR48449">
    <property type="entry name" value="DUF1985 DOMAIN-CONTAINING PROTEIN"/>
    <property type="match status" value="1"/>
</dbReference>
<protein>
    <recommendedName>
        <fullName evidence="2">DUF1985 domain-containing protein</fullName>
    </recommendedName>
</protein>
<evidence type="ECO:0000256" key="1">
    <source>
        <dbReference type="SAM" id="MobiDB-lite"/>
    </source>
</evidence>
<reference evidence="3" key="2">
    <citation type="submission" date="2022-03" db="EMBL/GenBank/DDBJ databases">
        <title>Draft title - Genomic analysis of global carrot germplasm unveils the trajectory of domestication and the origin of high carotenoid orange carrot.</title>
        <authorList>
            <person name="Iorizzo M."/>
            <person name="Ellison S."/>
            <person name="Senalik D."/>
            <person name="Macko-Podgorni A."/>
            <person name="Grzebelus D."/>
            <person name="Bostan H."/>
            <person name="Rolling W."/>
            <person name="Curaba J."/>
            <person name="Simon P."/>
        </authorList>
    </citation>
    <scope>NUCLEOTIDE SEQUENCE</scope>
    <source>
        <tissue evidence="3">Leaf</tissue>
    </source>
</reference>
<sequence>MFFPFSVLYFSVFSSIMVHTRFSSASATPSPASASSSRVKTRSMKMKKPKLAKKSKKLKLTSTDDCAVSLDKHKGAKISTLNKFDPITDMRALLSESQLADFSQSCFGHLMNLPNFKIQHQLIHNLLLRQLKQPNNHEIWIGVGGVKLKFGIEEFAVISGLKCVGNSDKMRFAKPTNNFLSTYYSGYNIICKSAVKSSFFLKEWENDKDAVKMAKLFFLHHFLLTSSTDTHVPKGDFDMLDGDKFDEFPWGKKVFRMTVESLKNSGKTTSKDNYYRLTGFPYVFQVWFYESCPYLNGKYCEHNGSSIPRMLNWTTDYSGRFDEFYTTLSLDSVQLQLKKITPTAKEINELDLGSLVGKSKNVIIRNKETSQHDSDDDFVEPVGRAVKGVSSVEVVSRSAISLSMIFKILKNVSYDARTLSRFRAEGPEAETSAEYINLQPLALGAHNIYHPGNVHSAIWGT</sequence>
<feature type="domain" description="DUF1985" evidence="2">
    <location>
        <begin position="127"/>
        <end position="261"/>
    </location>
</feature>
<dbReference type="Proteomes" id="UP000077755">
    <property type="component" value="Chromosome 4"/>
</dbReference>
<evidence type="ECO:0000313" key="4">
    <source>
        <dbReference type="Proteomes" id="UP000077755"/>
    </source>
</evidence>
<accession>A0AAF1AXA4</accession>
<organism evidence="3 4">
    <name type="scientific">Daucus carota subsp. sativus</name>
    <name type="common">Carrot</name>
    <dbReference type="NCBI Taxonomy" id="79200"/>
    <lineage>
        <taxon>Eukaryota</taxon>
        <taxon>Viridiplantae</taxon>
        <taxon>Streptophyta</taxon>
        <taxon>Embryophyta</taxon>
        <taxon>Tracheophyta</taxon>
        <taxon>Spermatophyta</taxon>
        <taxon>Magnoliopsida</taxon>
        <taxon>eudicotyledons</taxon>
        <taxon>Gunneridae</taxon>
        <taxon>Pentapetalae</taxon>
        <taxon>asterids</taxon>
        <taxon>campanulids</taxon>
        <taxon>Apiales</taxon>
        <taxon>Apiaceae</taxon>
        <taxon>Apioideae</taxon>
        <taxon>Scandiceae</taxon>
        <taxon>Daucinae</taxon>
        <taxon>Daucus</taxon>
        <taxon>Daucus sect. Daucus</taxon>
    </lineage>
</organism>
<proteinExistence type="predicted"/>
<keyword evidence="4" id="KW-1185">Reference proteome</keyword>
<dbReference type="EMBL" id="CP093346">
    <property type="protein sequence ID" value="WOG95775.1"/>
    <property type="molecule type" value="Genomic_DNA"/>
</dbReference>
<name>A0AAF1AXA4_DAUCS</name>
<gene>
    <name evidence="3" type="ORF">DCAR_0415103</name>
</gene>
<dbReference type="Pfam" id="PF09331">
    <property type="entry name" value="DUF1985"/>
    <property type="match status" value="1"/>
</dbReference>